<dbReference type="CDD" id="cd02980">
    <property type="entry name" value="TRX_Fd_family"/>
    <property type="match status" value="1"/>
</dbReference>
<dbReference type="InterPro" id="IPR036249">
    <property type="entry name" value="Thioredoxin-like_sf"/>
</dbReference>
<dbReference type="RefSeq" id="WP_378959924.1">
    <property type="nucleotide sequence ID" value="NZ_JBHSBY010000035.1"/>
</dbReference>
<comment type="caution">
    <text evidence="1">The sequence shown here is derived from an EMBL/GenBank/DDBJ whole genome shotgun (WGS) entry which is preliminary data.</text>
</comment>
<organism evidence="1 2">
    <name type="scientific">Pedobacter jamesrossensis</name>
    <dbReference type="NCBI Taxonomy" id="1908238"/>
    <lineage>
        <taxon>Bacteria</taxon>
        <taxon>Pseudomonadati</taxon>
        <taxon>Bacteroidota</taxon>
        <taxon>Sphingobacteriia</taxon>
        <taxon>Sphingobacteriales</taxon>
        <taxon>Sphingobacteriaceae</taxon>
        <taxon>Pedobacter</taxon>
    </lineage>
</organism>
<evidence type="ECO:0000313" key="1">
    <source>
        <dbReference type="EMBL" id="MFC4196590.1"/>
    </source>
</evidence>
<dbReference type="EMBL" id="JBHSBY010000035">
    <property type="protein sequence ID" value="MFC4196590.1"/>
    <property type="molecule type" value="Genomic_DNA"/>
</dbReference>
<evidence type="ECO:0000313" key="2">
    <source>
        <dbReference type="Proteomes" id="UP001595792"/>
    </source>
</evidence>
<protein>
    <submittedName>
        <fullName evidence="1">Ferredoxin</fullName>
    </submittedName>
</protein>
<dbReference type="SUPFAM" id="SSF52833">
    <property type="entry name" value="Thioredoxin-like"/>
    <property type="match status" value="1"/>
</dbReference>
<dbReference type="Proteomes" id="UP001595792">
    <property type="component" value="Unassembled WGS sequence"/>
</dbReference>
<reference evidence="2" key="1">
    <citation type="journal article" date="2019" name="Int. J. Syst. Evol. Microbiol.">
        <title>The Global Catalogue of Microorganisms (GCM) 10K type strain sequencing project: providing services to taxonomists for standard genome sequencing and annotation.</title>
        <authorList>
            <consortium name="The Broad Institute Genomics Platform"/>
            <consortium name="The Broad Institute Genome Sequencing Center for Infectious Disease"/>
            <person name="Wu L."/>
            <person name="Ma J."/>
        </authorList>
    </citation>
    <scope>NUCLEOTIDE SEQUENCE [LARGE SCALE GENOMIC DNA]</scope>
    <source>
        <strain evidence="2">CCM 8689</strain>
    </source>
</reference>
<accession>A0ABV8NI01</accession>
<proteinExistence type="predicted"/>
<keyword evidence="2" id="KW-1185">Reference proteome</keyword>
<dbReference type="Gene3D" id="3.40.30.10">
    <property type="entry name" value="Glutaredoxin"/>
    <property type="match status" value="1"/>
</dbReference>
<sequence>MPTSYMVFIVPGGKNMAIKDLTIVKTHLFMCNGGSCKSKGSEESIVEIRKLIEEAGIGETIHTTKTLCNGRCNDGPIVIAMPRGFWFSKLTVPRVKDWIDGFIIRGETPTENLLFTYGSQEINNAQEGD</sequence>
<gene>
    <name evidence="1" type="ORF">ACFOUY_07765</name>
</gene>
<name>A0ABV8NI01_9SPHI</name>